<comment type="subcellular location">
    <subcellularLocation>
        <location evidence="1">Cell membrane</location>
        <topology evidence="1">Multi-pass membrane protein</topology>
    </subcellularLocation>
</comment>
<keyword evidence="7 8" id="KW-0472">Membrane</keyword>
<evidence type="ECO:0000256" key="4">
    <source>
        <dbReference type="ARBA" id="ARBA00022679"/>
    </source>
</evidence>
<keyword evidence="2" id="KW-1003">Cell membrane</keyword>
<feature type="transmembrane region" description="Helical" evidence="8">
    <location>
        <begin position="155"/>
        <end position="185"/>
    </location>
</feature>
<evidence type="ECO:0000256" key="1">
    <source>
        <dbReference type="ARBA" id="ARBA00004651"/>
    </source>
</evidence>
<evidence type="ECO:0000313" key="10">
    <source>
        <dbReference type="EMBL" id="OAI10388.1"/>
    </source>
</evidence>
<evidence type="ECO:0000313" key="11">
    <source>
        <dbReference type="Proteomes" id="UP000078090"/>
    </source>
</evidence>
<dbReference type="AlphaFoldDB" id="A0A177MXE8"/>
<evidence type="ECO:0000256" key="8">
    <source>
        <dbReference type="SAM" id="Phobius"/>
    </source>
</evidence>
<feature type="transmembrane region" description="Helical" evidence="8">
    <location>
        <begin position="284"/>
        <end position="305"/>
    </location>
</feature>
<organism evidence="10 11">
    <name type="scientific">Methylomonas methanica</name>
    <dbReference type="NCBI Taxonomy" id="421"/>
    <lineage>
        <taxon>Bacteria</taxon>
        <taxon>Pseudomonadati</taxon>
        <taxon>Pseudomonadota</taxon>
        <taxon>Gammaproteobacteria</taxon>
        <taxon>Methylococcales</taxon>
        <taxon>Methylococcaceae</taxon>
        <taxon>Methylomonas</taxon>
    </lineage>
</organism>
<dbReference type="Proteomes" id="UP000078090">
    <property type="component" value="Unassembled WGS sequence"/>
</dbReference>
<name>A0A177MXE8_METMH</name>
<keyword evidence="6 8" id="KW-1133">Transmembrane helix</keyword>
<evidence type="ECO:0000256" key="2">
    <source>
        <dbReference type="ARBA" id="ARBA00022475"/>
    </source>
</evidence>
<dbReference type="GO" id="GO:0009103">
    <property type="term" value="P:lipopolysaccharide biosynthetic process"/>
    <property type="evidence" value="ECO:0007669"/>
    <property type="project" value="UniProtKB-ARBA"/>
</dbReference>
<dbReference type="PANTHER" id="PTHR33908:SF11">
    <property type="entry name" value="MEMBRANE PROTEIN"/>
    <property type="match status" value="1"/>
</dbReference>
<reference evidence="11" key="1">
    <citation type="submission" date="2016-03" db="EMBL/GenBank/DDBJ databases">
        <authorList>
            <person name="Heylen K."/>
            <person name="De Vos P."/>
            <person name="Vekeman B."/>
        </authorList>
    </citation>
    <scope>NUCLEOTIDE SEQUENCE [LARGE SCALE GENOMIC DNA]</scope>
    <source>
        <strain evidence="11">R-45363</strain>
    </source>
</reference>
<dbReference type="EMBL" id="LUUG01000008">
    <property type="protein sequence ID" value="OAI10388.1"/>
    <property type="molecule type" value="Genomic_DNA"/>
</dbReference>
<proteinExistence type="predicted"/>
<sequence>MSERLLRWIDGHTLALLLAIMLLRGGFLLINGFDLIGDESYYWDWSRQPDWCYYSKPPMIAWLIGAFTWLLGDYTFIVRLPALLLGTVFLWFFHATAKAFYGARGGALALLLVLATPINVLANFLMTIDAPLYCFWIMTVYYLRRALFDLQARAWLWAGLVSAAGLLSKQSALILPLMLLIFLGLDSQRRGYLKKEFWWYFLPILVAAVPILWWNQQHDWVMFGHSKGHFGNHEPVGALKHLQWARDFLLYQLLLVSPVLFFLVVISSAQAAFNFKRLPAEQRFLLLMGPALLLGVLLLSVLQKAQGNWPMPFYFTGLILLAGNGLAGAWKRTLKYGIGLGFAMVLLTYTLPIVLQVFKLQNTAFDPTKRFNSWQELAINVHFERLISLPNLENTFVVALGHRYLASELAFYLPDHPQVYRYEPSGLVTSQYEVWSGPQAYIGKNGFVIGETPEENVPAELKAAFQSFRFLAQVPNPAKPNSPYYLYLGENLKFWPEAVRRTLDKEGYAPSEN</sequence>
<evidence type="ECO:0000256" key="5">
    <source>
        <dbReference type="ARBA" id="ARBA00022692"/>
    </source>
</evidence>
<evidence type="ECO:0000259" key="9">
    <source>
        <dbReference type="Pfam" id="PF13231"/>
    </source>
</evidence>
<keyword evidence="4" id="KW-0808">Transferase</keyword>
<dbReference type="GO" id="GO:0005886">
    <property type="term" value="C:plasma membrane"/>
    <property type="evidence" value="ECO:0007669"/>
    <property type="project" value="UniProtKB-SubCell"/>
</dbReference>
<evidence type="ECO:0000256" key="7">
    <source>
        <dbReference type="ARBA" id="ARBA00023136"/>
    </source>
</evidence>
<feature type="domain" description="Glycosyltransferase RgtA/B/C/D-like" evidence="9">
    <location>
        <begin position="55"/>
        <end position="214"/>
    </location>
</feature>
<dbReference type="Pfam" id="PF13231">
    <property type="entry name" value="PMT_2"/>
    <property type="match status" value="1"/>
</dbReference>
<feature type="transmembrane region" description="Helical" evidence="8">
    <location>
        <begin position="99"/>
        <end position="117"/>
    </location>
</feature>
<gene>
    <name evidence="10" type="ORF">A1332_23840</name>
</gene>
<protein>
    <recommendedName>
        <fullName evidence="9">Glycosyltransferase RgtA/B/C/D-like domain-containing protein</fullName>
    </recommendedName>
</protein>
<dbReference type="InterPro" id="IPR038731">
    <property type="entry name" value="RgtA/B/C-like"/>
</dbReference>
<feature type="transmembrane region" description="Helical" evidence="8">
    <location>
        <begin position="76"/>
        <end position="93"/>
    </location>
</feature>
<feature type="transmembrane region" description="Helical" evidence="8">
    <location>
        <begin position="12"/>
        <end position="33"/>
    </location>
</feature>
<dbReference type="GO" id="GO:0016763">
    <property type="term" value="F:pentosyltransferase activity"/>
    <property type="evidence" value="ECO:0007669"/>
    <property type="project" value="TreeGrafter"/>
</dbReference>
<dbReference type="PANTHER" id="PTHR33908">
    <property type="entry name" value="MANNOSYLTRANSFERASE YKCB-RELATED"/>
    <property type="match status" value="1"/>
</dbReference>
<feature type="transmembrane region" description="Helical" evidence="8">
    <location>
        <begin position="249"/>
        <end position="272"/>
    </location>
</feature>
<evidence type="ECO:0000256" key="6">
    <source>
        <dbReference type="ARBA" id="ARBA00022989"/>
    </source>
</evidence>
<dbReference type="RefSeq" id="WP_064006633.1">
    <property type="nucleotide sequence ID" value="NZ_LUUG01000008.1"/>
</dbReference>
<feature type="transmembrane region" description="Helical" evidence="8">
    <location>
        <begin position="337"/>
        <end position="358"/>
    </location>
</feature>
<keyword evidence="3" id="KW-0328">Glycosyltransferase</keyword>
<evidence type="ECO:0000256" key="3">
    <source>
        <dbReference type="ARBA" id="ARBA00022676"/>
    </source>
</evidence>
<comment type="caution">
    <text evidence="10">The sequence shown here is derived from an EMBL/GenBank/DDBJ whole genome shotgun (WGS) entry which is preliminary data.</text>
</comment>
<keyword evidence="5 8" id="KW-0812">Transmembrane</keyword>
<accession>A0A177MXE8</accession>
<feature type="transmembrane region" description="Helical" evidence="8">
    <location>
        <begin position="311"/>
        <end position="330"/>
    </location>
</feature>
<dbReference type="InterPro" id="IPR050297">
    <property type="entry name" value="LipidA_mod_glycosyltrf_83"/>
</dbReference>
<feature type="transmembrane region" description="Helical" evidence="8">
    <location>
        <begin position="197"/>
        <end position="214"/>
    </location>
</feature>